<dbReference type="PANTHER" id="PTHR32071:SF123">
    <property type="entry name" value="DNA-BINDING TRANSCRIPTIONAL ACTIVATOR HYFR-RELATED"/>
    <property type="match status" value="1"/>
</dbReference>
<dbReference type="Gene3D" id="1.10.8.60">
    <property type="match status" value="1"/>
</dbReference>
<dbReference type="InterPro" id="IPR002078">
    <property type="entry name" value="Sigma_54_int"/>
</dbReference>
<dbReference type="PROSITE" id="PS50045">
    <property type="entry name" value="SIGMA54_INTERACT_4"/>
    <property type="match status" value="1"/>
</dbReference>
<dbReference type="InterPro" id="IPR025662">
    <property type="entry name" value="Sigma_54_int_dom_ATP-bd_1"/>
</dbReference>
<accession>A0A2W4SBP1</accession>
<dbReference type="Gene3D" id="3.40.50.300">
    <property type="entry name" value="P-loop containing nucleotide triphosphate hydrolases"/>
    <property type="match status" value="1"/>
</dbReference>
<dbReference type="InterPro" id="IPR002197">
    <property type="entry name" value="HTH_Fis"/>
</dbReference>
<dbReference type="InterPro" id="IPR009057">
    <property type="entry name" value="Homeodomain-like_sf"/>
</dbReference>
<gene>
    <name evidence="8" type="ORF">DM484_27035</name>
</gene>
<reference evidence="8 9" key="1">
    <citation type="journal article" date="2018" name="Aquat. Microb. Ecol.">
        <title>Gammaproteobacterial methanotrophs dominate.</title>
        <authorList>
            <person name="Rissanen A.J."/>
            <person name="Saarenheimo J."/>
            <person name="Tiirola M."/>
            <person name="Peura S."/>
            <person name="Aalto S.L."/>
            <person name="Karvinen A."/>
            <person name="Nykanen H."/>
        </authorList>
    </citation>
    <scope>NUCLEOTIDE SEQUENCE [LARGE SCALE GENOMIC DNA]</scope>
    <source>
        <strain evidence="8">AMbin10</strain>
    </source>
</reference>
<sequence>MPDNSTPASIAGLPIDTIELAALRMIVEGTAQATAEDFFRSLVRNLSIVTGVTNAFIAEFADSKTRVRTLAFWMDGEFVQNQQWELAGTPCEVVLWGKLCHYPENVGLLFPSGGEGVESFLGVPLQDADGDILGHLAVFDHRAMPPEPRLLYTFQLFAARAAAELSRVRAVERLHQSEERFRDLFDEAPIAYVHEDFQSRFIRANRAAIRILGMAPEQVSGTVGKSFIPDTPDAQRRFRDAFASIGRGTDTNGVVLELRRQDNGQPIWIQWWSKPDPGGQYTRTMFIDITDRVLMEREQARLQAENLYLQDEIKSVHNFEEIIGRSEAILSVLSNVRRVAVTDASVLIQGESGTGKELIARAVHSASKRCDKPLIKVNCAALPTGLVESELFGHEKGAFTGAIAKRIGRFELADGGTIFLDEIGEIPLEVQVKLLRVLQEQEFDRVGGKSPIKVNVRVIAATNRNLLQEVKDKAFREDLYYRLNVFPLTTPPLRERIEDIPLLVRFMIEKFAVRVGKRVKGVGAKSMQRLQSYPWPGNIRELENVIERAIILADEAIIEISPEMLPGSIGPADVQAGSKQGGTLESVEREHIRAVLGQANWIIEGPKGAARTLDLHPSTLRYRMKKLGITPDRH</sequence>
<keyword evidence="4" id="KW-0238">DNA-binding</keyword>
<evidence type="ECO:0000256" key="1">
    <source>
        <dbReference type="ARBA" id="ARBA00022741"/>
    </source>
</evidence>
<dbReference type="CDD" id="cd00009">
    <property type="entry name" value="AAA"/>
    <property type="match status" value="1"/>
</dbReference>
<organism evidence="8 9">
    <name type="scientific">Candidatus Methylumidiphilus alinenensis</name>
    <dbReference type="NCBI Taxonomy" id="2202197"/>
    <lineage>
        <taxon>Bacteria</taxon>
        <taxon>Pseudomonadati</taxon>
        <taxon>Pseudomonadota</taxon>
        <taxon>Gammaproteobacteria</taxon>
        <taxon>Methylococcales</taxon>
        <taxon>Candidatus Methylumidiphilus</taxon>
    </lineage>
</organism>
<dbReference type="InterPro" id="IPR000014">
    <property type="entry name" value="PAS"/>
</dbReference>
<dbReference type="InterPro" id="IPR058031">
    <property type="entry name" value="AAA_lid_NorR"/>
</dbReference>
<evidence type="ECO:0000256" key="3">
    <source>
        <dbReference type="ARBA" id="ARBA00023015"/>
    </source>
</evidence>
<dbReference type="Pfam" id="PF25601">
    <property type="entry name" value="AAA_lid_14"/>
    <property type="match status" value="1"/>
</dbReference>
<dbReference type="AlphaFoldDB" id="A0A2W4SBP1"/>
<dbReference type="NCBIfam" id="TIGR00229">
    <property type="entry name" value="sensory_box"/>
    <property type="match status" value="1"/>
</dbReference>
<dbReference type="SUPFAM" id="SSF55785">
    <property type="entry name" value="PYP-like sensor domain (PAS domain)"/>
    <property type="match status" value="1"/>
</dbReference>
<dbReference type="PROSITE" id="PS00675">
    <property type="entry name" value="SIGMA54_INTERACT_1"/>
    <property type="match status" value="1"/>
</dbReference>
<keyword evidence="1" id="KW-0547">Nucleotide-binding</keyword>
<dbReference type="Pfam" id="PF02954">
    <property type="entry name" value="HTH_8"/>
    <property type="match status" value="1"/>
</dbReference>
<dbReference type="PANTHER" id="PTHR32071">
    <property type="entry name" value="TRANSCRIPTIONAL REGULATORY PROTEIN"/>
    <property type="match status" value="1"/>
</dbReference>
<dbReference type="GO" id="GO:0043565">
    <property type="term" value="F:sequence-specific DNA binding"/>
    <property type="evidence" value="ECO:0007669"/>
    <property type="project" value="InterPro"/>
</dbReference>
<evidence type="ECO:0000313" key="9">
    <source>
        <dbReference type="Proteomes" id="UP000249396"/>
    </source>
</evidence>
<dbReference type="Gene3D" id="3.30.450.20">
    <property type="entry name" value="PAS domain"/>
    <property type="match status" value="1"/>
</dbReference>
<dbReference type="Proteomes" id="UP000249396">
    <property type="component" value="Unassembled WGS sequence"/>
</dbReference>
<proteinExistence type="predicted"/>
<dbReference type="FunFam" id="3.40.50.300:FF:000006">
    <property type="entry name" value="DNA-binding transcriptional regulator NtrC"/>
    <property type="match status" value="1"/>
</dbReference>
<dbReference type="SUPFAM" id="SSF46689">
    <property type="entry name" value="Homeodomain-like"/>
    <property type="match status" value="1"/>
</dbReference>
<dbReference type="Gene3D" id="1.10.10.60">
    <property type="entry name" value="Homeodomain-like"/>
    <property type="match status" value="1"/>
</dbReference>
<dbReference type="InterPro" id="IPR025944">
    <property type="entry name" value="Sigma_54_int_dom_CS"/>
</dbReference>
<protein>
    <submittedName>
        <fullName evidence="8">Fis family transcriptional regulator</fullName>
    </submittedName>
</protein>
<dbReference type="GO" id="GO:0006355">
    <property type="term" value="P:regulation of DNA-templated transcription"/>
    <property type="evidence" value="ECO:0007669"/>
    <property type="project" value="InterPro"/>
</dbReference>
<dbReference type="SMART" id="SM00382">
    <property type="entry name" value="AAA"/>
    <property type="match status" value="1"/>
</dbReference>
<feature type="domain" description="PAS" evidence="7">
    <location>
        <begin position="177"/>
        <end position="221"/>
    </location>
</feature>
<dbReference type="GO" id="GO:0005524">
    <property type="term" value="F:ATP binding"/>
    <property type="evidence" value="ECO:0007669"/>
    <property type="project" value="UniProtKB-KW"/>
</dbReference>
<dbReference type="InterPro" id="IPR027417">
    <property type="entry name" value="P-loop_NTPase"/>
</dbReference>
<dbReference type="InterPro" id="IPR003593">
    <property type="entry name" value="AAA+_ATPase"/>
</dbReference>
<name>A0A2W4SBP1_9GAMM</name>
<keyword evidence="2" id="KW-0067">ATP-binding</keyword>
<dbReference type="Pfam" id="PF13188">
    <property type="entry name" value="PAS_8"/>
    <property type="match status" value="1"/>
</dbReference>
<dbReference type="Pfam" id="PF00158">
    <property type="entry name" value="Sigma54_activat"/>
    <property type="match status" value="1"/>
</dbReference>
<dbReference type="InterPro" id="IPR029016">
    <property type="entry name" value="GAF-like_dom_sf"/>
</dbReference>
<dbReference type="SUPFAM" id="SSF52540">
    <property type="entry name" value="P-loop containing nucleoside triphosphate hydrolases"/>
    <property type="match status" value="1"/>
</dbReference>
<evidence type="ECO:0000313" key="8">
    <source>
        <dbReference type="EMBL" id="PZN71184.1"/>
    </source>
</evidence>
<evidence type="ECO:0000259" key="6">
    <source>
        <dbReference type="PROSITE" id="PS50045"/>
    </source>
</evidence>
<dbReference type="PROSITE" id="PS00688">
    <property type="entry name" value="SIGMA54_INTERACT_3"/>
    <property type="match status" value="1"/>
</dbReference>
<dbReference type="PROSITE" id="PS50112">
    <property type="entry name" value="PAS"/>
    <property type="match status" value="1"/>
</dbReference>
<keyword evidence="3" id="KW-0805">Transcription regulation</keyword>
<evidence type="ECO:0000256" key="4">
    <source>
        <dbReference type="ARBA" id="ARBA00023125"/>
    </source>
</evidence>
<evidence type="ECO:0000256" key="5">
    <source>
        <dbReference type="ARBA" id="ARBA00023163"/>
    </source>
</evidence>
<dbReference type="Gene3D" id="3.30.450.40">
    <property type="match status" value="1"/>
</dbReference>
<evidence type="ECO:0000259" key="7">
    <source>
        <dbReference type="PROSITE" id="PS50112"/>
    </source>
</evidence>
<keyword evidence="5" id="KW-0804">Transcription</keyword>
<dbReference type="PROSITE" id="PS00676">
    <property type="entry name" value="SIGMA54_INTERACT_2"/>
    <property type="match status" value="1"/>
</dbReference>
<dbReference type="InterPro" id="IPR025943">
    <property type="entry name" value="Sigma_54_int_dom_ATP-bd_2"/>
</dbReference>
<dbReference type="InterPro" id="IPR035965">
    <property type="entry name" value="PAS-like_dom_sf"/>
</dbReference>
<evidence type="ECO:0000256" key="2">
    <source>
        <dbReference type="ARBA" id="ARBA00022840"/>
    </source>
</evidence>
<dbReference type="SUPFAM" id="SSF55781">
    <property type="entry name" value="GAF domain-like"/>
    <property type="match status" value="1"/>
</dbReference>
<dbReference type="CDD" id="cd00130">
    <property type="entry name" value="PAS"/>
    <property type="match status" value="1"/>
</dbReference>
<comment type="caution">
    <text evidence="8">The sequence shown here is derived from an EMBL/GenBank/DDBJ whole genome shotgun (WGS) entry which is preliminary data.</text>
</comment>
<dbReference type="EMBL" id="QJPH01000533">
    <property type="protein sequence ID" value="PZN71184.1"/>
    <property type="molecule type" value="Genomic_DNA"/>
</dbReference>
<feature type="domain" description="Sigma-54 factor interaction" evidence="6">
    <location>
        <begin position="322"/>
        <end position="551"/>
    </location>
</feature>